<gene>
    <name evidence="6" type="ORF">PHYBLDRAFT_172817</name>
</gene>
<evidence type="ECO:0000256" key="1">
    <source>
        <dbReference type="ARBA" id="ARBA00022553"/>
    </source>
</evidence>
<dbReference type="Proteomes" id="UP000077315">
    <property type="component" value="Unassembled WGS sequence"/>
</dbReference>
<dbReference type="SMART" id="SM00715">
    <property type="entry name" value="LA"/>
    <property type="match status" value="1"/>
</dbReference>
<name>A0A162TQG0_PHYB8</name>
<proteinExistence type="predicted"/>
<keyword evidence="1" id="KW-0597">Phosphoprotein</keyword>
<dbReference type="RefSeq" id="XP_018287023.1">
    <property type="nucleotide sequence ID" value="XM_018436878.1"/>
</dbReference>
<protein>
    <recommendedName>
        <fullName evidence="5">HTH La-type RNA-binding domain-containing protein</fullName>
    </recommendedName>
</protein>
<dbReference type="InterPro" id="IPR006630">
    <property type="entry name" value="La_HTH"/>
</dbReference>
<dbReference type="EMBL" id="KV440993">
    <property type="protein sequence ID" value="OAD68983.1"/>
    <property type="molecule type" value="Genomic_DNA"/>
</dbReference>
<feature type="region of interest" description="Disordered" evidence="4">
    <location>
        <begin position="266"/>
        <end position="289"/>
    </location>
</feature>
<evidence type="ECO:0000313" key="7">
    <source>
        <dbReference type="Proteomes" id="UP000077315"/>
    </source>
</evidence>
<evidence type="ECO:0000256" key="3">
    <source>
        <dbReference type="PROSITE-ProRule" id="PRU00332"/>
    </source>
</evidence>
<evidence type="ECO:0000259" key="5">
    <source>
        <dbReference type="PROSITE" id="PS50961"/>
    </source>
</evidence>
<dbReference type="GO" id="GO:0003730">
    <property type="term" value="F:mRNA 3'-UTR binding"/>
    <property type="evidence" value="ECO:0007669"/>
    <property type="project" value="TreeGrafter"/>
</dbReference>
<dbReference type="PANTHER" id="PTHR22792">
    <property type="entry name" value="LUPUS LA PROTEIN-RELATED"/>
    <property type="match status" value="1"/>
</dbReference>
<feature type="region of interest" description="Disordered" evidence="4">
    <location>
        <begin position="179"/>
        <end position="234"/>
    </location>
</feature>
<dbReference type="InterPro" id="IPR012677">
    <property type="entry name" value="Nucleotide-bd_a/b_plait_sf"/>
</dbReference>
<dbReference type="STRING" id="763407.A0A162TQG0"/>
<keyword evidence="2 3" id="KW-0694">RNA-binding</keyword>
<dbReference type="OrthoDB" id="340227at2759"/>
<dbReference type="Gene3D" id="1.10.10.10">
    <property type="entry name" value="Winged helix-like DNA-binding domain superfamily/Winged helix DNA-binding domain"/>
    <property type="match status" value="1"/>
</dbReference>
<accession>A0A162TQG0</accession>
<evidence type="ECO:0000256" key="2">
    <source>
        <dbReference type="ARBA" id="ARBA00022884"/>
    </source>
</evidence>
<dbReference type="AlphaFoldDB" id="A0A162TQG0"/>
<evidence type="ECO:0000313" key="6">
    <source>
        <dbReference type="EMBL" id="OAD68983.1"/>
    </source>
</evidence>
<reference evidence="7" key="1">
    <citation type="submission" date="2015-06" db="EMBL/GenBank/DDBJ databases">
        <title>Expansion of signal transduction pathways in fungi by whole-genome duplication.</title>
        <authorList>
            <consortium name="DOE Joint Genome Institute"/>
            <person name="Corrochano L.M."/>
            <person name="Kuo A."/>
            <person name="Marcet-Houben M."/>
            <person name="Polaino S."/>
            <person name="Salamov A."/>
            <person name="Villalobos J.M."/>
            <person name="Alvarez M.I."/>
            <person name="Avalos J."/>
            <person name="Benito E.P."/>
            <person name="Benoit I."/>
            <person name="Burger G."/>
            <person name="Camino L.P."/>
            <person name="Canovas D."/>
            <person name="Cerda-Olmedo E."/>
            <person name="Cheng J.-F."/>
            <person name="Dominguez A."/>
            <person name="Elias M."/>
            <person name="Eslava A.P."/>
            <person name="Glaser F."/>
            <person name="Grimwood J."/>
            <person name="Gutierrez G."/>
            <person name="Heitman J."/>
            <person name="Henrissat B."/>
            <person name="Iturriaga E.A."/>
            <person name="Lang B.F."/>
            <person name="Lavin J.L."/>
            <person name="Lee S."/>
            <person name="Li W."/>
            <person name="Lindquist E."/>
            <person name="Lopez-Garcia S."/>
            <person name="Luque E.M."/>
            <person name="Marcos A.T."/>
            <person name="Martin J."/>
            <person name="McCluskey K."/>
            <person name="Medina H.R."/>
            <person name="Miralles-Duran A."/>
            <person name="Miyazaki A."/>
            <person name="Munoz-Torres E."/>
            <person name="Oguiza J.A."/>
            <person name="Ohm R."/>
            <person name="Olmedo M."/>
            <person name="Orejas M."/>
            <person name="Ortiz-Castellanos L."/>
            <person name="Pisabarro A.G."/>
            <person name="Rodriguez-Romero J."/>
            <person name="Ruiz-Herrera J."/>
            <person name="Ruiz-Vazquez R."/>
            <person name="Sanz C."/>
            <person name="Schackwitz W."/>
            <person name="Schmutz J."/>
            <person name="Shahriari M."/>
            <person name="Shelest E."/>
            <person name="Silva-Franco F."/>
            <person name="Soanes D."/>
            <person name="Syed K."/>
            <person name="Tagua V.G."/>
            <person name="Talbot N.J."/>
            <person name="Thon M."/>
            <person name="De vries R.P."/>
            <person name="Wiebenga A."/>
            <person name="Yadav J.S."/>
            <person name="Braun E.L."/>
            <person name="Baker S."/>
            <person name="Garre V."/>
            <person name="Horwitz B."/>
            <person name="Torres-Martinez S."/>
            <person name="Idnurm A."/>
            <person name="Herrera-Estrella A."/>
            <person name="Gabaldon T."/>
            <person name="Grigoriev I.V."/>
        </authorList>
    </citation>
    <scope>NUCLEOTIDE SEQUENCE [LARGE SCALE GENOMIC DNA]</scope>
    <source>
        <strain evidence="7">NRRL 1555(-)</strain>
    </source>
</reference>
<dbReference type="SUPFAM" id="SSF54928">
    <property type="entry name" value="RNA-binding domain, RBD"/>
    <property type="match status" value="1"/>
</dbReference>
<dbReference type="Gene3D" id="3.30.70.330">
    <property type="match status" value="1"/>
</dbReference>
<dbReference type="InterPro" id="IPR036390">
    <property type="entry name" value="WH_DNA-bd_sf"/>
</dbReference>
<dbReference type="InterPro" id="IPR035979">
    <property type="entry name" value="RBD_domain_sf"/>
</dbReference>
<feature type="compositionally biased region" description="Low complexity" evidence="4">
    <location>
        <begin position="193"/>
        <end position="209"/>
    </location>
</feature>
<dbReference type="PROSITE" id="PS50961">
    <property type="entry name" value="HTH_LA"/>
    <property type="match status" value="1"/>
</dbReference>
<dbReference type="InterPro" id="IPR036388">
    <property type="entry name" value="WH-like_DNA-bd_sf"/>
</dbReference>
<evidence type="ECO:0000256" key="4">
    <source>
        <dbReference type="SAM" id="MobiDB-lite"/>
    </source>
</evidence>
<dbReference type="GO" id="GO:0005829">
    <property type="term" value="C:cytosol"/>
    <property type="evidence" value="ECO:0007669"/>
    <property type="project" value="TreeGrafter"/>
</dbReference>
<organism evidence="6 7">
    <name type="scientific">Phycomyces blakesleeanus (strain ATCC 8743b / DSM 1359 / FGSC 10004 / NBRC 33097 / NRRL 1555)</name>
    <dbReference type="NCBI Taxonomy" id="763407"/>
    <lineage>
        <taxon>Eukaryota</taxon>
        <taxon>Fungi</taxon>
        <taxon>Fungi incertae sedis</taxon>
        <taxon>Mucoromycota</taxon>
        <taxon>Mucoromycotina</taxon>
        <taxon>Mucoromycetes</taxon>
        <taxon>Mucorales</taxon>
        <taxon>Phycomycetaceae</taxon>
        <taxon>Phycomyces</taxon>
    </lineage>
</organism>
<dbReference type="PANTHER" id="PTHR22792:SF131">
    <property type="entry name" value="LA-RELATED PROTEIN LARP4B"/>
    <property type="match status" value="1"/>
</dbReference>
<feature type="compositionally biased region" description="Low complexity" evidence="4">
    <location>
        <begin position="280"/>
        <end position="289"/>
    </location>
</feature>
<dbReference type="SUPFAM" id="SSF46785">
    <property type="entry name" value="Winged helix' DNA-binding domain"/>
    <property type="match status" value="1"/>
</dbReference>
<keyword evidence="7" id="KW-1185">Reference proteome</keyword>
<feature type="domain" description="HTH La-type RNA-binding" evidence="5">
    <location>
        <begin position="12"/>
        <end position="101"/>
    </location>
</feature>
<dbReference type="GeneID" id="28997784"/>
<feature type="compositionally biased region" description="Polar residues" evidence="4">
    <location>
        <begin position="217"/>
        <end position="229"/>
    </location>
</feature>
<sequence length="289" mass="32495">MLCSPEEHSFPRGDEQDDIVIIMQQEDVMFGAGHEITSSDKTSHMDNNLYVPIDLIAGFKRVQMWTTDREVIVDILKSSDVVQVDEQSQKVRPALSLQRTTIILRDIPSGTEEKEILDFLDSLQSPPVKNIKADLGMWYIAYETEKNAVEMLKRVRNKIFKGHPVAVRMKSEPMLRRMQATLQSSQTVKESKQPQPQAQQQPQPQAQPQKEAEAETCVQTSQPEHQNLSIKIPQEVKSTTGLPLLSVTQPGSHTTPMPVCSYASILKRSPSASSDKCQDQDQGQTQTQN</sequence>
<dbReference type="VEuPathDB" id="FungiDB:PHYBLDRAFT_172817"/>
<dbReference type="InterPro" id="IPR045180">
    <property type="entry name" value="La_dom_prot"/>
</dbReference>
<dbReference type="InterPro" id="IPR058699">
    <property type="entry name" value="RRM_LARP4/4B"/>
</dbReference>
<dbReference type="GO" id="GO:0045727">
    <property type="term" value="P:positive regulation of translation"/>
    <property type="evidence" value="ECO:0007669"/>
    <property type="project" value="TreeGrafter"/>
</dbReference>
<dbReference type="InParanoid" id="A0A162TQG0"/>
<dbReference type="GO" id="GO:0010494">
    <property type="term" value="C:cytoplasmic stress granule"/>
    <property type="evidence" value="ECO:0007669"/>
    <property type="project" value="TreeGrafter"/>
</dbReference>
<dbReference type="Pfam" id="PF26088">
    <property type="entry name" value="RRM_LARP4"/>
    <property type="match status" value="1"/>
</dbReference>